<feature type="transmembrane region" description="Helical" evidence="6">
    <location>
        <begin position="23"/>
        <end position="45"/>
    </location>
</feature>
<dbReference type="PANTHER" id="PTHR30177">
    <property type="entry name" value="GLYCINE BETAINE/L-PROLINE TRANSPORT SYSTEM PERMEASE PROTEIN PROW"/>
    <property type="match status" value="1"/>
</dbReference>
<evidence type="ECO:0000259" key="7">
    <source>
        <dbReference type="PROSITE" id="PS50928"/>
    </source>
</evidence>
<dbReference type="CDD" id="cd06261">
    <property type="entry name" value="TM_PBP2"/>
    <property type="match status" value="1"/>
</dbReference>
<proteinExistence type="inferred from homology"/>
<dbReference type="SUPFAM" id="SSF161098">
    <property type="entry name" value="MetI-like"/>
    <property type="match status" value="1"/>
</dbReference>
<evidence type="ECO:0000256" key="4">
    <source>
        <dbReference type="ARBA" id="ARBA00022989"/>
    </source>
</evidence>
<dbReference type="AlphaFoldDB" id="A0A8J3EMS7"/>
<accession>A0A8J3EMS7</accession>
<evidence type="ECO:0000256" key="3">
    <source>
        <dbReference type="ARBA" id="ARBA00022692"/>
    </source>
</evidence>
<feature type="transmembrane region" description="Helical" evidence="6">
    <location>
        <begin position="82"/>
        <end position="101"/>
    </location>
</feature>
<dbReference type="InterPro" id="IPR051204">
    <property type="entry name" value="ABC_transp_perm/SBD"/>
</dbReference>
<sequence length="218" mass="23256">MGAFMDFLSDNGSQILLKTWEQLYISLIAVVLGIIVAIPLGIVLSRFPKVSGFVIGIVSVIQTFPSLAILAFFIPLLGVGKFPAIVALFIYSMLPILRNTYTGLKGVDKNLLEAGKGMGMKTLELIFSVELPLAVPVIMAGIRLSTVYLIGWATLASFVGAGGLGDFIFDGLNLFQPSLILAGAIPATILALIIDFILGKLEKWLTPKGLAKSNEETA</sequence>
<dbReference type="Pfam" id="PF00528">
    <property type="entry name" value="BPD_transp_1"/>
    <property type="match status" value="1"/>
</dbReference>
<evidence type="ECO:0000313" key="8">
    <source>
        <dbReference type="EMBL" id="GGH84572.1"/>
    </source>
</evidence>
<evidence type="ECO:0000256" key="2">
    <source>
        <dbReference type="ARBA" id="ARBA00022448"/>
    </source>
</evidence>
<dbReference type="EMBL" id="BMFV01000022">
    <property type="protein sequence ID" value="GGH84572.1"/>
    <property type="molecule type" value="Genomic_DNA"/>
</dbReference>
<keyword evidence="9" id="KW-1185">Reference proteome</keyword>
<evidence type="ECO:0000256" key="1">
    <source>
        <dbReference type="ARBA" id="ARBA00004141"/>
    </source>
</evidence>
<protein>
    <submittedName>
        <fullName evidence="8">Glycine betaine/carnitine/choline transport system permease protein OpuCB</fullName>
    </submittedName>
</protein>
<reference evidence="8" key="1">
    <citation type="journal article" date="2014" name="Int. J. Syst. Evol. Microbiol.">
        <title>Complete genome sequence of Corynebacterium casei LMG S-19264T (=DSM 44701T), isolated from a smear-ripened cheese.</title>
        <authorList>
            <consortium name="US DOE Joint Genome Institute (JGI-PGF)"/>
            <person name="Walter F."/>
            <person name="Albersmeier A."/>
            <person name="Kalinowski J."/>
            <person name="Ruckert C."/>
        </authorList>
    </citation>
    <scope>NUCLEOTIDE SEQUENCE</scope>
    <source>
        <strain evidence="8">CGMCC 1.12777</strain>
    </source>
</reference>
<keyword evidence="3 6" id="KW-0812">Transmembrane</keyword>
<keyword evidence="5 6" id="KW-0472">Membrane</keyword>
<comment type="caution">
    <text evidence="8">The sequence shown here is derived from an EMBL/GenBank/DDBJ whole genome shotgun (WGS) entry which is preliminary data.</text>
</comment>
<feature type="transmembrane region" description="Helical" evidence="6">
    <location>
        <begin position="52"/>
        <end position="76"/>
    </location>
</feature>
<dbReference type="GO" id="GO:0005886">
    <property type="term" value="C:plasma membrane"/>
    <property type="evidence" value="ECO:0007669"/>
    <property type="project" value="UniProtKB-SubCell"/>
</dbReference>
<dbReference type="Proteomes" id="UP000656813">
    <property type="component" value="Unassembled WGS sequence"/>
</dbReference>
<organism evidence="8 9">
    <name type="scientific">Pullulanibacillus pueri</name>
    <dbReference type="NCBI Taxonomy" id="1437324"/>
    <lineage>
        <taxon>Bacteria</taxon>
        <taxon>Bacillati</taxon>
        <taxon>Bacillota</taxon>
        <taxon>Bacilli</taxon>
        <taxon>Bacillales</taxon>
        <taxon>Sporolactobacillaceae</taxon>
        <taxon>Pullulanibacillus</taxon>
    </lineage>
</organism>
<dbReference type="InterPro" id="IPR035906">
    <property type="entry name" value="MetI-like_sf"/>
</dbReference>
<feature type="transmembrane region" description="Helical" evidence="6">
    <location>
        <begin position="148"/>
        <end position="167"/>
    </location>
</feature>
<name>A0A8J3EMS7_9BACL</name>
<dbReference type="RefSeq" id="WP_188497997.1">
    <property type="nucleotide sequence ID" value="NZ_BMFV01000022.1"/>
</dbReference>
<reference evidence="8" key="2">
    <citation type="submission" date="2020-09" db="EMBL/GenBank/DDBJ databases">
        <authorList>
            <person name="Sun Q."/>
            <person name="Zhou Y."/>
        </authorList>
    </citation>
    <scope>NUCLEOTIDE SEQUENCE</scope>
    <source>
        <strain evidence="8">CGMCC 1.12777</strain>
    </source>
</reference>
<evidence type="ECO:0000313" key="9">
    <source>
        <dbReference type="Proteomes" id="UP000656813"/>
    </source>
</evidence>
<dbReference type="FunFam" id="1.10.3720.10:FF:000001">
    <property type="entry name" value="Glycine betaine ABC transporter, permease"/>
    <property type="match status" value="1"/>
</dbReference>
<dbReference type="PANTHER" id="PTHR30177:SF28">
    <property type="entry name" value="CHOLINE TRANSPORT SYSTEM PERMEASE PROTEIN OPUBB"/>
    <property type="match status" value="1"/>
</dbReference>
<dbReference type="GO" id="GO:0055085">
    <property type="term" value="P:transmembrane transport"/>
    <property type="evidence" value="ECO:0007669"/>
    <property type="project" value="InterPro"/>
</dbReference>
<dbReference type="GO" id="GO:0031460">
    <property type="term" value="P:glycine betaine transport"/>
    <property type="evidence" value="ECO:0007669"/>
    <property type="project" value="TreeGrafter"/>
</dbReference>
<feature type="transmembrane region" description="Helical" evidence="6">
    <location>
        <begin position="179"/>
        <end position="198"/>
    </location>
</feature>
<dbReference type="PROSITE" id="PS50928">
    <property type="entry name" value="ABC_TM1"/>
    <property type="match status" value="1"/>
</dbReference>
<gene>
    <name evidence="8" type="primary">opuCB</name>
    <name evidence="8" type="ORF">GCM10007096_27960</name>
</gene>
<comment type="subcellular location">
    <subcellularLocation>
        <location evidence="6">Cell membrane</location>
        <topology evidence="6">Multi-pass membrane protein</topology>
    </subcellularLocation>
    <subcellularLocation>
        <location evidence="1">Membrane</location>
        <topology evidence="1">Multi-pass membrane protein</topology>
    </subcellularLocation>
</comment>
<evidence type="ECO:0000256" key="5">
    <source>
        <dbReference type="ARBA" id="ARBA00023136"/>
    </source>
</evidence>
<evidence type="ECO:0000256" key="6">
    <source>
        <dbReference type="RuleBase" id="RU363032"/>
    </source>
</evidence>
<keyword evidence="2 6" id="KW-0813">Transport</keyword>
<keyword evidence="4 6" id="KW-1133">Transmembrane helix</keyword>
<dbReference type="Gene3D" id="1.10.3720.10">
    <property type="entry name" value="MetI-like"/>
    <property type="match status" value="1"/>
</dbReference>
<dbReference type="InterPro" id="IPR000515">
    <property type="entry name" value="MetI-like"/>
</dbReference>
<feature type="domain" description="ABC transmembrane type-1" evidence="7">
    <location>
        <begin position="19"/>
        <end position="198"/>
    </location>
</feature>
<comment type="similarity">
    <text evidence="6">Belongs to the binding-protein-dependent transport system permease family.</text>
</comment>